<dbReference type="OrthoDB" id="10667632at2759"/>
<proteinExistence type="predicted"/>
<dbReference type="EnsemblMetazoa" id="CLYHEMT001846.1">
    <property type="protein sequence ID" value="CLYHEMP001846.1"/>
    <property type="gene ID" value="CLYHEMG001846"/>
</dbReference>
<accession>A0A7M5TTX7</accession>
<name>A0A7M5TTX7_9CNID</name>
<keyword evidence="1" id="KW-0472">Membrane</keyword>
<dbReference type="GeneID" id="136801716"/>
<feature type="chain" id="PRO_5029775909" evidence="2">
    <location>
        <begin position="28"/>
        <end position="576"/>
    </location>
</feature>
<protein>
    <submittedName>
        <fullName evidence="3">Uncharacterized protein</fullName>
    </submittedName>
</protein>
<keyword evidence="2" id="KW-0732">Signal</keyword>
<feature type="transmembrane region" description="Helical" evidence="1">
    <location>
        <begin position="457"/>
        <end position="480"/>
    </location>
</feature>
<sequence length="576" mass="66743">MITNGLTSVFDLHILLTIAMLCRSSRCYSTPHTTSYKDGSISLEDIEKEFTNSLFKVAKTLPKQKFCLKLGRYITNKNDPILNKIWYSGRLKNRKFNCKKVNGEINDISNENTDSIELMTSLYNQLPLPFQCQILTTTTLRYFAKRRKEHISETIRANQENTVELKSSRKQLLKYTRLHHDEEIFKGIKDVEKTLSVYRTLPVANQCQRLIRKQNAFSKVIQFHVKRQTNLTDIDVEIKIRKLIPNIVENYVRKNGIKIGLSLIKRHWVRTLRTLIFVTSKESNSTEEHFIFDTKLFLALGNTGPINANVALAALYDFTSEQLSQKMGFQIDFKTRIDDGAHQGKFPTDANHFQEELFMRQTFPRYLDRYFKGLRAPEQNLILDLVSVYSNQTKTKIIHVLQKEHGLKLSKFLDRPRNERRVIHTFPATSTKGQLQKNIKTHKQSTITISQLTNIEIIMIAALSCSVLFGFVFVAVFAVFQKRRKEFNRKLLEIQRNTQVTLYNTQKPNNTNSIQFLDGENNTHTSDGIVTLSESDKTVSFCTRTKFYSQQNQHKQQSMVRASTNLTVSTDIETLL</sequence>
<keyword evidence="1" id="KW-1133">Transmembrane helix</keyword>
<evidence type="ECO:0000256" key="2">
    <source>
        <dbReference type="SAM" id="SignalP"/>
    </source>
</evidence>
<evidence type="ECO:0000313" key="4">
    <source>
        <dbReference type="Proteomes" id="UP000594262"/>
    </source>
</evidence>
<evidence type="ECO:0000256" key="1">
    <source>
        <dbReference type="SAM" id="Phobius"/>
    </source>
</evidence>
<dbReference type="RefSeq" id="XP_066914474.1">
    <property type="nucleotide sequence ID" value="XM_067058373.1"/>
</dbReference>
<keyword evidence="1" id="KW-0812">Transmembrane</keyword>
<keyword evidence="4" id="KW-1185">Reference proteome</keyword>
<feature type="signal peptide" evidence="2">
    <location>
        <begin position="1"/>
        <end position="27"/>
    </location>
</feature>
<organism evidence="3 4">
    <name type="scientific">Clytia hemisphaerica</name>
    <dbReference type="NCBI Taxonomy" id="252671"/>
    <lineage>
        <taxon>Eukaryota</taxon>
        <taxon>Metazoa</taxon>
        <taxon>Cnidaria</taxon>
        <taxon>Hydrozoa</taxon>
        <taxon>Hydroidolina</taxon>
        <taxon>Leptothecata</taxon>
        <taxon>Obeliida</taxon>
        <taxon>Clytiidae</taxon>
        <taxon>Clytia</taxon>
    </lineage>
</organism>
<reference evidence="3" key="1">
    <citation type="submission" date="2021-01" db="UniProtKB">
        <authorList>
            <consortium name="EnsemblMetazoa"/>
        </authorList>
    </citation>
    <scope>IDENTIFICATION</scope>
</reference>
<dbReference type="AlphaFoldDB" id="A0A7M5TTX7"/>
<evidence type="ECO:0000313" key="3">
    <source>
        <dbReference type="EnsemblMetazoa" id="CLYHEMP001846.1"/>
    </source>
</evidence>
<dbReference type="Proteomes" id="UP000594262">
    <property type="component" value="Unplaced"/>
</dbReference>